<dbReference type="Proteomes" id="UP001373714">
    <property type="component" value="Unassembled WGS sequence"/>
</dbReference>
<dbReference type="EMBL" id="JAVHNS010000018">
    <property type="protein sequence ID" value="KAK6331513.1"/>
    <property type="molecule type" value="Genomic_DNA"/>
</dbReference>
<dbReference type="AlphaFoldDB" id="A0AAV9TYH4"/>
<evidence type="ECO:0000256" key="1">
    <source>
        <dbReference type="SAM" id="MobiDB-lite"/>
    </source>
</evidence>
<sequence length="87" mass="9529">MSNNQNQDKGKKVMGAEDMSNPLPNPADKVSKPPVPSNPAKEPKEPLPNPVDGKNKGLMRCKYCRSTEVSTNFICVSCKRYTHPGAE</sequence>
<organism evidence="2 3">
    <name type="scientific">Orbilia blumenaviensis</name>
    <dbReference type="NCBI Taxonomy" id="1796055"/>
    <lineage>
        <taxon>Eukaryota</taxon>
        <taxon>Fungi</taxon>
        <taxon>Dikarya</taxon>
        <taxon>Ascomycota</taxon>
        <taxon>Pezizomycotina</taxon>
        <taxon>Orbiliomycetes</taxon>
        <taxon>Orbiliales</taxon>
        <taxon>Orbiliaceae</taxon>
        <taxon>Orbilia</taxon>
    </lineage>
</organism>
<proteinExistence type="predicted"/>
<reference evidence="2 3" key="1">
    <citation type="submission" date="2019-10" db="EMBL/GenBank/DDBJ databases">
        <authorList>
            <person name="Palmer J.M."/>
        </authorList>
    </citation>
    <scope>NUCLEOTIDE SEQUENCE [LARGE SCALE GENOMIC DNA]</scope>
    <source>
        <strain evidence="2 3">TWF730</strain>
    </source>
</reference>
<protein>
    <submittedName>
        <fullName evidence="2">Uncharacterized protein</fullName>
    </submittedName>
</protein>
<keyword evidence="3" id="KW-1185">Reference proteome</keyword>
<evidence type="ECO:0000313" key="2">
    <source>
        <dbReference type="EMBL" id="KAK6331513.1"/>
    </source>
</evidence>
<comment type="caution">
    <text evidence="2">The sequence shown here is derived from an EMBL/GenBank/DDBJ whole genome shotgun (WGS) entry which is preliminary data.</text>
</comment>
<name>A0AAV9TYH4_9PEZI</name>
<evidence type="ECO:0000313" key="3">
    <source>
        <dbReference type="Proteomes" id="UP001373714"/>
    </source>
</evidence>
<accession>A0AAV9TYH4</accession>
<gene>
    <name evidence="2" type="ORF">TWF730_004594</name>
</gene>
<feature type="region of interest" description="Disordered" evidence="1">
    <location>
        <begin position="1"/>
        <end position="57"/>
    </location>
</feature>